<evidence type="ECO:0000256" key="1">
    <source>
        <dbReference type="SAM" id="SignalP"/>
    </source>
</evidence>
<dbReference type="STRING" id="448385.sce4379"/>
<feature type="chain" id="PRO_5002738528" evidence="1">
    <location>
        <begin position="29"/>
        <end position="56"/>
    </location>
</feature>
<dbReference type="RefSeq" id="WP_012237011.1">
    <property type="nucleotide sequence ID" value="NC_010162.1"/>
</dbReference>
<keyword evidence="3" id="KW-1185">Reference proteome</keyword>
<dbReference type="EMBL" id="AM746676">
    <property type="protein sequence ID" value="CAN94542.1"/>
    <property type="molecule type" value="Genomic_DNA"/>
</dbReference>
<evidence type="ECO:0000313" key="2">
    <source>
        <dbReference type="EMBL" id="CAN94542.1"/>
    </source>
</evidence>
<accession>A9F326</accession>
<organism evidence="2 3">
    <name type="scientific">Sorangium cellulosum (strain So ce56)</name>
    <name type="common">Polyangium cellulosum (strain So ce56)</name>
    <dbReference type="NCBI Taxonomy" id="448385"/>
    <lineage>
        <taxon>Bacteria</taxon>
        <taxon>Pseudomonadati</taxon>
        <taxon>Myxococcota</taxon>
        <taxon>Polyangia</taxon>
        <taxon>Polyangiales</taxon>
        <taxon>Polyangiaceae</taxon>
        <taxon>Sorangium</taxon>
    </lineage>
</organism>
<gene>
    <name evidence="2" type="ordered locus">sce4379</name>
</gene>
<feature type="signal peptide" evidence="1">
    <location>
        <begin position="1"/>
        <end position="28"/>
    </location>
</feature>
<dbReference type="Proteomes" id="UP000002139">
    <property type="component" value="Chromosome"/>
</dbReference>
<evidence type="ECO:0000313" key="3">
    <source>
        <dbReference type="Proteomes" id="UP000002139"/>
    </source>
</evidence>
<keyword evidence="1" id="KW-0732">Signal</keyword>
<reference evidence="2 3" key="1">
    <citation type="journal article" date="2007" name="Nat. Biotechnol.">
        <title>Complete genome sequence of the myxobacterium Sorangium cellulosum.</title>
        <authorList>
            <person name="Schneiker S."/>
            <person name="Perlova O."/>
            <person name="Kaiser O."/>
            <person name="Gerth K."/>
            <person name="Alici A."/>
            <person name="Altmeyer M.O."/>
            <person name="Bartels D."/>
            <person name="Bekel T."/>
            <person name="Beyer S."/>
            <person name="Bode E."/>
            <person name="Bode H.B."/>
            <person name="Bolten C.J."/>
            <person name="Choudhuri J.V."/>
            <person name="Doss S."/>
            <person name="Elnakady Y.A."/>
            <person name="Frank B."/>
            <person name="Gaigalat L."/>
            <person name="Goesmann A."/>
            <person name="Groeger C."/>
            <person name="Gross F."/>
            <person name="Jelsbak L."/>
            <person name="Jelsbak L."/>
            <person name="Kalinowski J."/>
            <person name="Kegler C."/>
            <person name="Knauber T."/>
            <person name="Konietzny S."/>
            <person name="Kopp M."/>
            <person name="Krause L."/>
            <person name="Krug D."/>
            <person name="Linke B."/>
            <person name="Mahmud T."/>
            <person name="Martinez-Arias R."/>
            <person name="McHardy A.C."/>
            <person name="Merai M."/>
            <person name="Meyer F."/>
            <person name="Mormann S."/>
            <person name="Munoz-Dorado J."/>
            <person name="Perez J."/>
            <person name="Pradella S."/>
            <person name="Rachid S."/>
            <person name="Raddatz G."/>
            <person name="Rosenau F."/>
            <person name="Rueckert C."/>
            <person name="Sasse F."/>
            <person name="Scharfe M."/>
            <person name="Schuster S.C."/>
            <person name="Suen G."/>
            <person name="Treuner-Lange A."/>
            <person name="Velicer G.J."/>
            <person name="Vorholter F.-J."/>
            <person name="Weissman K.J."/>
            <person name="Welch R.D."/>
            <person name="Wenzel S.C."/>
            <person name="Whitworth D.E."/>
            <person name="Wilhelm S."/>
            <person name="Wittmann C."/>
            <person name="Bloecker H."/>
            <person name="Puehler A."/>
            <person name="Mueller R."/>
        </authorList>
    </citation>
    <scope>NUCLEOTIDE SEQUENCE [LARGE SCALE GENOMIC DNA]</scope>
    <source>
        <strain evidence="3">So ce56</strain>
    </source>
</reference>
<dbReference type="AlphaFoldDB" id="A9F326"/>
<dbReference type="HOGENOM" id="CLU_3011949_0_0_7"/>
<proteinExistence type="predicted"/>
<dbReference type="KEGG" id="scl:sce4379"/>
<dbReference type="PROSITE" id="PS51257">
    <property type="entry name" value="PROKAR_LIPOPROTEIN"/>
    <property type="match status" value="1"/>
</dbReference>
<sequence>MRRAARRSGLTSAYAGAALAACHSPVAADVIAPALRALLGTSYLVGKRGAIEHRSA</sequence>
<name>A9F326_SORC5</name>
<protein>
    <submittedName>
        <fullName evidence="2">Secreted protein</fullName>
    </submittedName>
</protein>